<reference evidence="1 2" key="1">
    <citation type="journal article" date="2016" name="Nat. Commun.">
        <title>Thousands of microbial genomes shed light on interconnected biogeochemical processes in an aquifer system.</title>
        <authorList>
            <person name="Anantharaman K."/>
            <person name="Brown C.T."/>
            <person name="Hug L.A."/>
            <person name="Sharon I."/>
            <person name="Castelle C.J."/>
            <person name="Probst A.J."/>
            <person name="Thomas B.C."/>
            <person name="Singh A."/>
            <person name="Wilkins M.J."/>
            <person name="Karaoz U."/>
            <person name="Brodie E.L."/>
            <person name="Williams K.H."/>
            <person name="Hubbard S.S."/>
            <person name="Banfield J.F."/>
        </authorList>
    </citation>
    <scope>NUCLEOTIDE SEQUENCE [LARGE SCALE GENOMIC DNA]</scope>
</reference>
<dbReference type="InterPro" id="IPR014942">
    <property type="entry name" value="AbiEii"/>
</dbReference>
<gene>
    <name evidence="1" type="ORF">A3C11_00045</name>
</gene>
<protein>
    <recommendedName>
        <fullName evidence="3">Nucleotidyl transferase AbiEii/AbiGii toxin family protein</fullName>
    </recommendedName>
</protein>
<evidence type="ECO:0000313" key="1">
    <source>
        <dbReference type="EMBL" id="OHA02019.1"/>
    </source>
</evidence>
<evidence type="ECO:0000313" key="2">
    <source>
        <dbReference type="Proteomes" id="UP000177362"/>
    </source>
</evidence>
<dbReference type="EMBL" id="MHQJ01000002">
    <property type="protein sequence ID" value="OHA02019.1"/>
    <property type="molecule type" value="Genomic_DNA"/>
</dbReference>
<comment type="caution">
    <text evidence="1">The sequence shown here is derived from an EMBL/GenBank/DDBJ whole genome shotgun (WGS) entry which is preliminary data.</text>
</comment>
<sequence length="217" mass="24678">MEQDILTENQRAVIREVAAAPELRGFYLSGGTALAAYYLKHRLSDDLDFFSAENPDPIFLRAFAETVKSSVGATAVRFQRLYERNQFFFMLPGDELKVEFTRYPFSQLEKLSEHDGIKIDSLRDIAANKLAALLDRFDPKDFVDLYFLLQKFDLTHIRTDTEKKFGALIDPLFLGGELAKARRIAALPKMILPLAIAELQKFYADLAQTLTPSIFSD</sequence>
<evidence type="ECO:0008006" key="3">
    <source>
        <dbReference type="Google" id="ProtNLM"/>
    </source>
</evidence>
<name>A0A1G2KUD6_9BACT</name>
<dbReference type="Gene3D" id="3.10.450.620">
    <property type="entry name" value="JHP933, nucleotidyltransferase-like core domain"/>
    <property type="match status" value="1"/>
</dbReference>
<organism evidence="1 2">
    <name type="scientific">Candidatus Sungbacteria bacterium RIFCSPHIGHO2_02_FULL_49_12</name>
    <dbReference type="NCBI Taxonomy" id="1802271"/>
    <lineage>
        <taxon>Bacteria</taxon>
        <taxon>Candidatus Sungiibacteriota</taxon>
    </lineage>
</organism>
<dbReference type="Pfam" id="PF08843">
    <property type="entry name" value="AbiEii"/>
    <property type="match status" value="1"/>
</dbReference>
<dbReference type="AlphaFoldDB" id="A0A1G2KUD6"/>
<dbReference type="STRING" id="1802271.A3C11_00045"/>
<dbReference type="Proteomes" id="UP000177362">
    <property type="component" value="Unassembled WGS sequence"/>
</dbReference>
<proteinExistence type="predicted"/>
<accession>A0A1G2KUD6</accession>